<evidence type="ECO:0000259" key="3">
    <source>
        <dbReference type="PROSITE" id="PS51831"/>
    </source>
</evidence>
<proteinExistence type="predicted"/>
<protein>
    <submittedName>
        <fullName evidence="5">DUF3369 domain-containing protein</fullName>
    </submittedName>
</protein>
<evidence type="ECO:0000259" key="4">
    <source>
        <dbReference type="PROSITE" id="PS51832"/>
    </source>
</evidence>
<organism evidence="5 6">
    <name type="scientific">Cohnella cellulosilytica</name>
    <dbReference type="NCBI Taxonomy" id="986710"/>
    <lineage>
        <taxon>Bacteria</taxon>
        <taxon>Bacillati</taxon>
        <taxon>Bacillota</taxon>
        <taxon>Bacilli</taxon>
        <taxon>Bacillales</taxon>
        <taxon>Paenibacillaceae</taxon>
        <taxon>Cohnella</taxon>
    </lineage>
</organism>
<accession>A0ABW2FLF9</accession>
<feature type="domain" description="HD" evidence="3">
    <location>
        <begin position="346"/>
        <end position="470"/>
    </location>
</feature>
<dbReference type="InterPro" id="IPR011006">
    <property type="entry name" value="CheY-like_superfamily"/>
</dbReference>
<dbReference type="InterPro" id="IPR021800">
    <property type="entry name" value="DUF3369"/>
</dbReference>
<keyword evidence="1" id="KW-0597">Phosphoprotein</keyword>
<dbReference type="Gene3D" id="1.10.3210.10">
    <property type="entry name" value="Hypothetical protein af1432"/>
    <property type="match status" value="1"/>
</dbReference>
<dbReference type="EMBL" id="JBHTAI010000026">
    <property type="protein sequence ID" value="MFC7152834.1"/>
    <property type="molecule type" value="Genomic_DNA"/>
</dbReference>
<dbReference type="InterPro" id="IPR052020">
    <property type="entry name" value="Cyclic_di-GMP/3'3'-cGAMP_PDE"/>
</dbReference>
<dbReference type="Gene3D" id="3.40.50.2300">
    <property type="match status" value="1"/>
</dbReference>
<dbReference type="SUPFAM" id="SSF52172">
    <property type="entry name" value="CheY-like"/>
    <property type="match status" value="1"/>
</dbReference>
<dbReference type="InterPro" id="IPR001789">
    <property type="entry name" value="Sig_transdc_resp-reg_receiver"/>
</dbReference>
<dbReference type="Pfam" id="PF13487">
    <property type="entry name" value="HD_5"/>
    <property type="match status" value="1"/>
</dbReference>
<dbReference type="RefSeq" id="WP_378050970.1">
    <property type="nucleotide sequence ID" value="NZ_JBHMDN010000031.1"/>
</dbReference>
<dbReference type="PROSITE" id="PS50110">
    <property type="entry name" value="RESPONSE_REGULATORY"/>
    <property type="match status" value="1"/>
</dbReference>
<feature type="domain" description="Response regulatory" evidence="2">
    <location>
        <begin position="37"/>
        <end position="161"/>
    </location>
</feature>
<dbReference type="InterPro" id="IPR037522">
    <property type="entry name" value="HD_GYP_dom"/>
</dbReference>
<comment type="caution">
    <text evidence="5">The sequence shown here is derived from an EMBL/GenBank/DDBJ whole genome shotgun (WGS) entry which is preliminary data.</text>
</comment>
<dbReference type="PROSITE" id="PS51831">
    <property type="entry name" value="HD"/>
    <property type="match status" value="1"/>
</dbReference>
<dbReference type="PANTHER" id="PTHR45228:SF9">
    <property type="entry name" value="3'3'-CGAMP-SPECIFIC PHOSPHODIESTERASE 2"/>
    <property type="match status" value="1"/>
</dbReference>
<dbReference type="CDD" id="cd00077">
    <property type="entry name" value="HDc"/>
    <property type="match status" value="1"/>
</dbReference>
<dbReference type="PANTHER" id="PTHR45228">
    <property type="entry name" value="CYCLIC DI-GMP PHOSPHODIESTERASE TM_0186-RELATED"/>
    <property type="match status" value="1"/>
</dbReference>
<dbReference type="InterPro" id="IPR003607">
    <property type="entry name" value="HD/PDEase_dom"/>
</dbReference>
<evidence type="ECO:0000256" key="1">
    <source>
        <dbReference type="PROSITE-ProRule" id="PRU00169"/>
    </source>
</evidence>
<reference evidence="6" key="1">
    <citation type="journal article" date="2019" name="Int. J. Syst. Evol. Microbiol.">
        <title>The Global Catalogue of Microorganisms (GCM) 10K type strain sequencing project: providing services to taxonomists for standard genome sequencing and annotation.</title>
        <authorList>
            <consortium name="The Broad Institute Genomics Platform"/>
            <consortium name="The Broad Institute Genome Sequencing Center for Infectious Disease"/>
            <person name="Wu L."/>
            <person name="Ma J."/>
        </authorList>
    </citation>
    <scope>NUCLEOTIDE SEQUENCE [LARGE SCALE GENOMIC DNA]</scope>
    <source>
        <strain evidence="6">KCTC 12907</strain>
    </source>
</reference>
<dbReference type="Proteomes" id="UP001596378">
    <property type="component" value="Unassembled WGS sequence"/>
</dbReference>
<gene>
    <name evidence="5" type="ORF">ACFQMJ_30215</name>
</gene>
<dbReference type="InterPro" id="IPR006674">
    <property type="entry name" value="HD_domain"/>
</dbReference>
<dbReference type="Pfam" id="PF00072">
    <property type="entry name" value="Response_reg"/>
    <property type="match status" value="1"/>
</dbReference>
<evidence type="ECO:0000259" key="2">
    <source>
        <dbReference type="PROSITE" id="PS50110"/>
    </source>
</evidence>
<name>A0ABW2FLF9_9BACL</name>
<sequence>MSDDRLSDPVLDEENWFLDDEDEQPGAVQTDTENYWKIIIADDEPEIHYVTKLVLSDFEFDGKKLQFVSATSAYEAEQLLAQHPDAALILLDVVMEEEDSGLKLVKYIREQLRNSAIRIILRTGQPGQAPEKLVIMEYDINDYKEKTELTSQKLFTTIVASLRSYRDIKVIESNKTGLEEIIQASSTIFELQSMKKFASGVLTQLVSIAHLHKNALHCSLAVTKDGSDIFILAASGDFVVPESHKLRDVANDTIADDIERSFAEKTSHFHNDRLVIYVKSKTGIENVIYLNGFQSLSEWDRYLIEIYCTNVTIAFENIYLNREIENTQKEIIFTLGEITETRSKETGYHVKRVAEYSRLLALSYGLSEEETETLRLASPMHDVGKVGIPDSILNKPGKLTAEEFEIMKTHTTIGHSMLKHSQIKLLNAAAIIAHQHHERYDGTGYPNGLRGEDIHIYGRITALADVFDALCSERVYKKAWELPDIIALFKEERGKHFDPVLVDIFLADMDGMVQIRNEYSDRKVF</sequence>
<dbReference type="SMART" id="SM00448">
    <property type="entry name" value="REC"/>
    <property type="match status" value="1"/>
</dbReference>
<evidence type="ECO:0000313" key="6">
    <source>
        <dbReference type="Proteomes" id="UP001596378"/>
    </source>
</evidence>
<evidence type="ECO:0000313" key="5">
    <source>
        <dbReference type="EMBL" id="MFC7152834.1"/>
    </source>
</evidence>
<dbReference type="CDD" id="cd00156">
    <property type="entry name" value="REC"/>
    <property type="match status" value="1"/>
</dbReference>
<dbReference type="Pfam" id="PF11849">
    <property type="entry name" value="DUF3369"/>
    <property type="match status" value="1"/>
</dbReference>
<dbReference type="PROSITE" id="PS51832">
    <property type="entry name" value="HD_GYP"/>
    <property type="match status" value="1"/>
</dbReference>
<dbReference type="SMART" id="SM00471">
    <property type="entry name" value="HDc"/>
    <property type="match status" value="1"/>
</dbReference>
<feature type="domain" description="HD-GYP" evidence="4">
    <location>
        <begin position="324"/>
        <end position="521"/>
    </location>
</feature>
<dbReference type="SUPFAM" id="SSF109604">
    <property type="entry name" value="HD-domain/PDEase-like"/>
    <property type="match status" value="1"/>
</dbReference>
<feature type="modified residue" description="4-aspartylphosphate" evidence="1">
    <location>
        <position position="92"/>
    </location>
</feature>
<keyword evidence="6" id="KW-1185">Reference proteome</keyword>